<dbReference type="EMBL" id="FQZN01000032">
    <property type="protein sequence ID" value="SHJ49992.1"/>
    <property type="molecule type" value="Genomic_DNA"/>
</dbReference>
<dbReference type="Gene3D" id="2.60.120.1440">
    <property type="match status" value="1"/>
</dbReference>
<gene>
    <name evidence="4" type="ORF">SAMN05444350_1323</name>
</gene>
<evidence type="ECO:0000259" key="3">
    <source>
        <dbReference type="Pfam" id="PF16344"/>
    </source>
</evidence>
<dbReference type="Pfam" id="PF04773">
    <property type="entry name" value="FecR"/>
    <property type="match status" value="1"/>
</dbReference>
<dbReference type="GeneID" id="92714039"/>
<feature type="transmembrane region" description="Helical" evidence="1">
    <location>
        <begin position="83"/>
        <end position="102"/>
    </location>
</feature>
<dbReference type="AlphaFoldDB" id="A0A1M6JTN7"/>
<organism evidence="4 5">
    <name type="scientific">Bacteroides stercorirosoris</name>
    <dbReference type="NCBI Taxonomy" id="871324"/>
    <lineage>
        <taxon>Bacteria</taxon>
        <taxon>Pseudomonadati</taxon>
        <taxon>Bacteroidota</taxon>
        <taxon>Bacteroidia</taxon>
        <taxon>Bacteroidales</taxon>
        <taxon>Bacteroidaceae</taxon>
        <taxon>Bacteroides</taxon>
    </lineage>
</organism>
<dbReference type="InterPro" id="IPR006860">
    <property type="entry name" value="FecR"/>
</dbReference>
<accession>A0A1M6JTN7</accession>
<keyword evidence="1" id="KW-1133">Transmembrane helix</keyword>
<evidence type="ECO:0000256" key="1">
    <source>
        <dbReference type="SAM" id="Phobius"/>
    </source>
</evidence>
<dbReference type="eggNOG" id="COG3712">
    <property type="taxonomic scope" value="Bacteria"/>
</dbReference>
<protein>
    <submittedName>
        <fullName evidence="4">FecR family protein</fullName>
    </submittedName>
</protein>
<dbReference type="InterPro" id="IPR032508">
    <property type="entry name" value="FecR_C"/>
</dbReference>
<dbReference type="Proteomes" id="UP000184192">
    <property type="component" value="Unassembled WGS sequence"/>
</dbReference>
<dbReference type="PANTHER" id="PTHR30273:SF2">
    <property type="entry name" value="PROTEIN FECR"/>
    <property type="match status" value="1"/>
</dbReference>
<dbReference type="PIRSF" id="PIRSF018266">
    <property type="entry name" value="FecR"/>
    <property type="match status" value="1"/>
</dbReference>
<evidence type="ECO:0000313" key="5">
    <source>
        <dbReference type="Proteomes" id="UP000184192"/>
    </source>
</evidence>
<reference evidence="5" key="1">
    <citation type="submission" date="2016-11" db="EMBL/GenBank/DDBJ databases">
        <authorList>
            <person name="Varghese N."/>
            <person name="Submissions S."/>
        </authorList>
    </citation>
    <scope>NUCLEOTIDE SEQUENCE [LARGE SCALE GENOMIC DNA]</scope>
    <source>
        <strain evidence="5">DSM 26884</strain>
    </source>
</reference>
<dbReference type="GO" id="GO:0016989">
    <property type="term" value="F:sigma factor antagonist activity"/>
    <property type="evidence" value="ECO:0007669"/>
    <property type="project" value="TreeGrafter"/>
</dbReference>
<dbReference type="RefSeq" id="WP_025832672.1">
    <property type="nucleotide sequence ID" value="NZ_FQZN01000032.1"/>
</dbReference>
<feature type="domain" description="FecR protein" evidence="2">
    <location>
        <begin position="113"/>
        <end position="207"/>
    </location>
</feature>
<dbReference type="Pfam" id="PF16344">
    <property type="entry name" value="FecR_C"/>
    <property type="match status" value="1"/>
</dbReference>
<feature type="domain" description="Protein FecR C-terminal" evidence="3">
    <location>
        <begin position="250"/>
        <end position="318"/>
    </location>
</feature>
<evidence type="ECO:0000259" key="2">
    <source>
        <dbReference type="Pfam" id="PF04773"/>
    </source>
</evidence>
<dbReference type="Gene3D" id="3.55.50.30">
    <property type="match status" value="1"/>
</dbReference>
<keyword evidence="1" id="KW-0472">Membrane</keyword>
<proteinExistence type="predicted"/>
<keyword evidence="5" id="KW-1185">Reference proteome</keyword>
<evidence type="ECO:0000313" key="4">
    <source>
        <dbReference type="EMBL" id="SHJ49992.1"/>
    </source>
</evidence>
<dbReference type="InterPro" id="IPR012373">
    <property type="entry name" value="Ferrdict_sens_TM"/>
</dbReference>
<keyword evidence="1" id="KW-0812">Transmembrane</keyword>
<sequence>MEANSIVRIIRKYLSGRFSPETEEKVQRWIIKDKYPEEKEEASLAYWNEVEAKSDTDTYLALERVNKRISHQKMRPLPLRQKIGRVAAVLIPLFILAGGYLYHTSTRNHLIEISAAYGEKKHLLLPDSSEIWLNAGTVIKYPKRFSDSQRTVHLNGEAYFSVKKDAAHPFIVNTPQLSVKVLGTKFNVKAYADDNSVTTTLTSGKVEVTSPTQASRILKPNEQLTYDKRTSGISITEIPANDTDSWITGKLIFTHAPFTEIIRTLERRYNVTFTTSVNIPASKRYTVRFLKNETLDEILTVLKEMIGFRYRQEGNEIELSNNP</sequence>
<dbReference type="PANTHER" id="PTHR30273">
    <property type="entry name" value="PERIPLASMIC SIGNAL SENSOR AND SIGMA FACTOR ACTIVATOR FECR-RELATED"/>
    <property type="match status" value="1"/>
</dbReference>
<name>A0A1M6JTN7_9BACE</name>
<dbReference type="FunFam" id="2.60.120.1440:FF:000001">
    <property type="entry name" value="Putative anti-sigma factor"/>
    <property type="match status" value="1"/>
</dbReference>